<protein>
    <submittedName>
        <fullName evidence="2">Uncharacterized protein</fullName>
    </submittedName>
</protein>
<proteinExistence type="predicted"/>
<evidence type="ECO:0000256" key="1">
    <source>
        <dbReference type="SAM" id="Phobius"/>
    </source>
</evidence>
<dbReference type="AlphaFoldDB" id="A0A448SK84"/>
<keyword evidence="1" id="KW-0812">Transmembrane</keyword>
<gene>
    <name evidence="2" type="ORF">NCTC13193_02204</name>
</gene>
<accession>A0A448SK84</accession>
<evidence type="ECO:0000313" key="3">
    <source>
        <dbReference type="Proteomes" id="UP000270487"/>
    </source>
</evidence>
<organism evidence="2 3">
    <name type="scientific">Serratia fonticola</name>
    <dbReference type="NCBI Taxonomy" id="47917"/>
    <lineage>
        <taxon>Bacteria</taxon>
        <taxon>Pseudomonadati</taxon>
        <taxon>Pseudomonadota</taxon>
        <taxon>Gammaproteobacteria</taxon>
        <taxon>Enterobacterales</taxon>
        <taxon>Yersiniaceae</taxon>
        <taxon>Serratia</taxon>
    </lineage>
</organism>
<name>A0A448SK84_SERFO</name>
<keyword evidence="1" id="KW-0472">Membrane</keyword>
<keyword evidence="1" id="KW-1133">Transmembrane helix</keyword>
<dbReference type="Proteomes" id="UP000270487">
    <property type="component" value="Chromosome"/>
</dbReference>
<reference evidence="2 3" key="1">
    <citation type="submission" date="2018-12" db="EMBL/GenBank/DDBJ databases">
        <authorList>
            <consortium name="Pathogen Informatics"/>
        </authorList>
    </citation>
    <scope>NUCLEOTIDE SEQUENCE [LARGE SCALE GENOMIC DNA]</scope>
    <source>
        <strain evidence="2 3">NCTC13193</strain>
    </source>
</reference>
<feature type="transmembrane region" description="Helical" evidence="1">
    <location>
        <begin position="20"/>
        <end position="43"/>
    </location>
</feature>
<sequence>MVLVAILKTVDKLLLGCFSLFMKILFTELLSLLFHLSCMRALLNKSNF</sequence>
<evidence type="ECO:0000313" key="2">
    <source>
        <dbReference type="EMBL" id="VEI68126.1"/>
    </source>
</evidence>
<dbReference type="EMBL" id="LR134492">
    <property type="protein sequence ID" value="VEI68126.1"/>
    <property type="molecule type" value="Genomic_DNA"/>
</dbReference>